<dbReference type="EMBL" id="KZ613501">
    <property type="protein sequence ID" value="PMD17207.1"/>
    <property type="molecule type" value="Genomic_DNA"/>
</dbReference>
<name>A0A2J6PT45_9HELO</name>
<dbReference type="AlphaFoldDB" id="A0A2J6PT45"/>
<dbReference type="OrthoDB" id="4128781at2759"/>
<reference evidence="1 2" key="1">
    <citation type="submission" date="2016-05" db="EMBL/GenBank/DDBJ databases">
        <title>A degradative enzymes factory behind the ericoid mycorrhizal symbiosis.</title>
        <authorList>
            <consortium name="DOE Joint Genome Institute"/>
            <person name="Martino E."/>
            <person name="Morin E."/>
            <person name="Grelet G."/>
            <person name="Kuo A."/>
            <person name="Kohler A."/>
            <person name="Daghino S."/>
            <person name="Barry K."/>
            <person name="Choi C."/>
            <person name="Cichocki N."/>
            <person name="Clum A."/>
            <person name="Copeland A."/>
            <person name="Hainaut M."/>
            <person name="Haridas S."/>
            <person name="Labutti K."/>
            <person name="Lindquist E."/>
            <person name="Lipzen A."/>
            <person name="Khouja H.-R."/>
            <person name="Murat C."/>
            <person name="Ohm R."/>
            <person name="Olson A."/>
            <person name="Spatafora J."/>
            <person name="Veneault-Fourrey C."/>
            <person name="Henrissat B."/>
            <person name="Grigoriev I."/>
            <person name="Martin F."/>
            <person name="Perotto S."/>
        </authorList>
    </citation>
    <scope>NUCLEOTIDE SEQUENCE [LARGE SCALE GENOMIC DNA]</scope>
    <source>
        <strain evidence="1 2">UAMH 7357</strain>
    </source>
</reference>
<evidence type="ECO:0000313" key="2">
    <source>
        <dbReference type="Proteomes" id="UP000235672"/>
    </source>
</evidence>
<evidence type="ECO:0000313" key="1">
    <source>
        <dbReference type="EMBL" id="PMD17207.1"/>
    </source>
</evidence>
<protein>
    <submittedName>
        <fullName evidence="1">Uncharacterized protein</fullName>
    </submittedName>
</protein>
<dbReference type="Proteomes" id="UP000235672">
    <property type="component" value="Unassembled WGS sequence"/>
</dbReference>
<gene>
    <name evidence="1" type="ORF">NA56DRAFT_708086</name>
</gene>
<dbReference type="STRING" id="1745343.A0A2J6PT45"/>
<keyword evidence="2" id="KW-1185">Reference proteome</keyword>
<proteinExistence type="predicted"/>
<organism evidence="1 2">
    <name type="scientific">Hyaloscypha hepaticicola</name>
    <dbReference type="NCBI Taxonomy" id="2082293"/>
    <lineage>
        <taxon>Eukaryota</taxon>
        <taxon>Fungi</taxon>
        <taxon>Dikarya</taxon>
        <taxon>Ascomycota</taxon>
        <taxon>Pezizomycotina</taxon>
        <taxon>Leotiomycetes</taxon>
        <taxon>Helotiales</taxon>
        <taxon>Hyaloscyphaceae</taxon>
        <taxon>Hyaloscypha</taxon>
    </lineage>
</organism>
<accession>A0A2J6PT45</accession>
<sequence length="63" mass="7405">MKKNGFVKDAVRHTQSLAEWDHNPEWKFQEQEILDQLSKGWLQYWNRESVKDAVNGVAGARSF</sequence>